<dbReference type="AlphaFoldDB" id="A0A383BU76"/>
<organism evidence="1">
    <name type="scientific">marine metagenome</name>
    <dbReference type="NCBI Taxonomy" id="408172"/>
    <lineage>
        <taxon>unclassified sequences</taxon>
        <taxon>metagenomes</taxon>
        <taxon>ecological metagenomes</taxon>
    </lineage>
</organism>
<reference evidence="1" key="1">
    <citation type="submission" date="2018-05" db="EMBL/GenBank/DDBJ databases">
        <authorList>
            <person name="Lanie J.A."/>
            <person name="Ng W.-L."/>
            <person name="Kazmierczak K.M."/>
            <person name="Andrzejewski T.M."/>
            <person name="Davidsen T.M."/>
            <person name="Wayne K.J."/>
            <person name="Tettelin H."/>
            <person name="Glass J.I."/>
            <person name="Rusch D."/>
            <person name="Podicherti R."/>
            <person name="Tsui H.-C.T."/>
            <person name="Winkler M.E."/>
        </authorList>
    </citation>
    <scope>NUCLEOTIDE SEQUENCE</scope>
</reference>
<gene>
    <name evidence="1" type="ORF">METZ01_LOCUS476541</name>
</gene>
<proteinExistence type="predicted"/>
<sequence length="120" mass="13792">MEKPLVNNKNALFAQTETECHHLRVSPDSEEYMKVWVKEPTWLQVEQALSSVMKLDAKTQSLDLDMNEMYKFMVENFVEKTEPQLSGIELLRLSPYIGAQLKEVLPNPFTDLMGADEGNE</sequence>
<dbReference type="EMBL" id="UINC01203435">
    <property type="protein sequence ID" value="SVE23687.1"/>
    <property type="molecule type" value="Genomic_DNA"/>
</dbReference>
<evidence type="ECO:0000313" key="1">
    <source>
        <dbReference type="EMBL" id="SVE23687.1"/>
    </source>
</evidence>
<protein>
    <submittedName>
        <fullName evidence="1">Uncharacterized protein</fullName>
    </submittedName>
</protein>
<name>A0A383BU76_9ZZZZ</name>
<accession>A0A383BU76</accession>